<dbReference type="RefSeq" id="WP_037946734.1">
    <property type="nucleotide sequence ID" value="NZ_ASHX02000001.1"/>
</dbReference>
<sequence>MKDARPEQAAPDRPTASPRGPLPGLTGFLALLVALFAVSYAVGSLAGPVAPGLHPGNTAPAGTSGEDGGADDMGGMGGMDMEGMDR</sequence>
<evidence type="ECO:0000313" key="3">
    <source>
        <dbReference type="EMBL" id="OEJ95778.1"/>
    </source>
</evidence>
<feature type="transmembrane region" description="Helical" evidence="2">
    <location>
        <begin position="21"/>
        <end position="42"/>
    </location>
</feature>
<dbReference type="eggNOG" id="ENOG5032HEU">
    <property type="taxonomic scope" value="Bacteria"/>
</dbReference>
<reference evidence="3 4" key="1">
    <citation type="journal article" date="2013" name="Genome Announc.">
        <title>Genome Sequence of Streptomyces violaceusniger Strain SPC6, a Halotolerant Streptomycete That Exhibits Rapid Growth and Development.</title>
        <authorList>
            <person name="Chen X."/>
            <person name="Zhang B."/>
            <person name="Zhang W."/>
            <person name="Wu X."/>
            <person name="Zhang M."/>
            <person name="Chen T."/>
            <person name="Liu G."/>
            <person name="Dyson P."/>
        </authorList>
    </citation>
    <scope>NUCLEOTIDE SEQUENCE [LARGE SCALE GENOMIC DNA]</scope>
    <source>
        <strain evidence="3 4">SPC6</strain>
    </source>
</reference>
<keyword evidence="2" id="KW-0812">Transmembrane</keyword>
<evidence type="ECO:0000256" key="2">
    <source>
        <dbReference type="SAM" id="Phobius"/>
    </source>
</evidence>
<comment type="caution">
    <text evidence="3">The sequence shown here is derived from an EMBL/GenBank/DDBJ whole genome shotgun (WGS) entry which is preliminary data.</text>
</comment>
<feature type="compositionally biased region" description="Gly residues" evidence="1">
    <location>
        <begin position="65"/>
        <end position="80"/>
    </location>
</feature>
<name>A0A1D3DTZ0_9ACTN</name>
<protein>
    <submittedName>
        <fullName evidence="3">Uncharacterized protein</fullName>
    </submittedName>
</protein>
<feature type="region of interest" description="Disordered" evidence="1">
    <location>
        <begin position="1"/>
        <end position="23"/>
    </location>
</feature>
<gene>
    <name evidence="3" type="ORF">J116_016115</name>
</gene>
<keyword evidence="4" id="KW-1185">Reference proteome</keyword>
<keyword evidence="2" id="KW-0472">Membrane</keyword>
<dbReference type="AlphaFoldDB" id="A0A1D3DTZ0"/>
<feature type="region of interest" description="Disordered" evidence="1">
    <location>
        <begin position="47"/>
        <end position="86"/>
    </location>
</feature>
<dbReference type="EMBL" id="ASHX02000001">
    <property type="protein sequence ID" value="OEJ95778.1"/>
    <property type="molecule type" value="Genomic_DNA"/>
</dbReference>
<organism evidence="3 4">
    <name type="scientific">Streptomyces thermolilacinus SPC6</name>
    <dbReference type="NCBI Taxonomy" id="1306406"/>
    <lineage>
        <taxon>Bacteria</taxon>
        <taxon>Bacillati</taxon>
        <taxon>Actinomycetota</taxon>
        <taxon>Actinomycetes</taxon>
        <taxon>Kitasatosporales</taxon>
        <taxon>Streptomycetaceae</taxon>
        <taxon>Streptomyces</taxon>
    </lineage>
</organism>
<evidence type="ECO:0000256" key="1">
    <source>
        <dbReference type="SAM" id="MobiDB-lite"/>
    </source>
</evidence>
<accession>A0A1D3DTZ0</accession>
<evidence type="ECO:0000313" key="4">
    <source>
        <dbReference type="Proteomes" id="UP000095329"/>
    </source>
</evidence>
<keyword evidence="2" id="KW-1133">Transmembrane helix</keyword>
<dbReference type="Proteomes" id="UP000095329">
    <property type="component" value="Unassembled WGS sequence"/>
</dbReference>
<proteinExistence type="predicted"/>
<dbReference type="STRING" id="1306406.J116_016115"/>